<dbReference type="SMART" id="SM00382">
    <property type="entry name" value="AAA"/>
    <property type="match status" value="1"/>
</dbReference>
<dbReference type="GO" id="GO:0016887">
    <property type="term" value="F:ATP hydrolysis activity"/>
    <property type="evidence" value="ECO:0007669"/>
    <property type="project" value="InterPro"/>
</dbReference>
<dbReference type="InterPro" id="IPR017871">
    <property type="entry name" value="ABC_transporter-like_CS"/>
</dbReference>
<dbReference type="Pfam" id="PF00005">
    <property type="entry name" value="ABC_tran"/>
    <property type="match status" value="1"/>
</dbReference>
<comment type="caution">
    <text evidence="7">The sequence shown here is derived from an EMBL/GenBank/DDBJ whole genome shotgun (WGS) entry which is preliminary data.</text>
</comment>
<dbReference type="InterPro" id="IPR027417">
    <property type="entry name" value="P-loop_NTPase"/>
</dbReference>
<accession>A0A261SIB3</accession>
<organism evidence="7 8">
    <name type="scientific">Bordetella genomosp. 10</name>
    <dbReference type="NCBI Taxonomy" id="1416804"/>
    <lineage>
        <taxon>Bacteria</taxon>
        <taxon>Pseudomonadati</taxon>
        <taxon>Pseudomonadota</taxon>
        <taxon>Betaproteobacteria</taxon>
        <taxon>Burkholderiales</taxon>
        <taxon>Alcaligenaceae</taxon>
        <taxon>Bordetella</taxon>
    </lineage>
</organism>
<dbReference type="FunFam" id="3.40.50.300:FF:000016">
    <property type="entry name" value="Oligopeptide ABC transporter ATP-binding component"/>
    <property type="match status" value="1"/>
</dbReference>
<dbReference type="EMBL" id="NEVM01000001">
    <property type="protein sequence ID" value="OZI37134.1"/>
    <property type="molecule type" value="Genomic_DNA"/>
</dbReference>
<gene>
    <name evidence="7" type="ORF">CAL29_01505</name>
</gene>
<dbReference type="RefSeq" id="WP_094851241.1">
    <property type="nucleotide sequence ID" value="NZ_NEVM01000001.1"/>
</dbReference>
<evidence type="ECO:0000259" key="6">
    <source>
        <dbReference type="PROSITE" id="PS50893"/>
    </source>
</evidence>
<proteinExistence type="inferred from homology"/>
<evidence type="ECO:0000256" key="1">
    <source>
        <dbReference type="ARBA" id="ARBA00005417"/>
    </source>
</evidence>
<evidence type="ECO:0000256" key="2">
    <source>
        <dbReference type="ARBA" id="ARBA00022448"/>
    </source>
</evidence>
<dbReference type="GO" id="GO:0055085">
    <property type="term" value="P:transmembrane transport"/>
    <property type="evidence" value="ECO:0007669"/>
    <property type="project" value="UniProtKB-ARBA"/>
</dbReference>
<dbReference type="AlphaFoldDB" id="A0A261SIB3"/>
<feature type="domain" description="ABC transporter" evidence="6">
    <location>
        <begin position="4"/>
        <end position="248"/>
    </location>
</feature>
<keyword evidence="8" id="KW-1185">Reference proteome</keyword>
<reference evidence="8" key="1">
    <citation type="submission" date="2017-05" db="EMBL/GenBank/DDBJ databases">
        <title>Complete and WGS of Bordetella genogroups.</title>
        <authorList>
            <person name="Spilker T."/>
            <person name="Lipuma J."/>
        </authorList>
    </citation>
    <scope>NUCLEOTIDE SEQUENCE [LARGE SCALE GENOMIC DNA]</scope>
    <source>
        <strain evidence="8">AU16122</strain>
    </source>
</reference>
<dbReference type="CDD" id="cd03257">
    <property type="entry name" value="ABC_NikE_OppD_transporters"/>
    <property type="match status" value="1"/>
</dbReference>
<dbReference type="PROSITE" id="PS50893">
    <property type="entry name" value="ABC_TRANSPORTER_2"/>
    <property type="match status" value="1"/>
</dbReference>
<dbReference type="InterPro" id="IPR003439">
    <property type="entry name" value="ABC_transporter-like_ATP-bd"/>
</dbReference>
<evidence type="ECO:0000313" key="7">
    <source>
        <dbReference type="EMBL" id="OZI37134.1"/>
    </source>
</evidence>
<dbReference type="OrthoDB" id="9802772at2"/>
<evidence type="ECO:0000256" key="5">
    <source>
        <dbReference type="ARBA" id="ARBA00022840"/>
    </source>
</evidence>
<comment type="similarity">
    <text evidence="1">Belongs to the ABC transporter superfamily.</text>
</comment>
<dbReference type="GO" id="GO:0015833">
    <property type="term" value="P:peptide transport"/>
    <property type="evidence" value="ECO:0007669"/>
    <property type="project" value="InterPro"/>
</dbReference>
<evidence type="ECO:0000256" key="4">
    <source>
        <dbReference type="ARBA" id="ARBA00022741"/>
    </source>
</evidence>
<evidence type="ECO:0000313" key="8">
    <source>
        <dbReference type="Proteomes" id="UP000216020"/>
    </source>
</evidence>
<dbReference type="InterPro" id="IPR003593">
    <property type="entry name" value="AAA+_ATPase"/>
</dbReference>
<dbReference type="NCBIfam" id="TIGR01727">
    <property type="entry name" value="oligo_HPY"/>
    <property type="match status" value="1"/>
</dbReference>
<keyword evidence="4" id="KW-0547">Nucleotide-binding</keyword>
<dbReference type="Pfam" id="PF08352">
    <property type="entry name" value="oligo_HPY"/>
    <property type="match status" value="1"/>
</dbReference>
<name>A0A261SIB3_9BORD</name>
<evidence type="ECO:0000256" key="3">
    <source>
        <dbReference type="ARBA" id="ARBA00022475"/>
    </source>
</evidence>
<dbReference type="Gene3D" id="3.40.50.300">
    <property type="entry name" value="P-loop containing nucleotide triphosphate hydrolases"/>
    <property type="match status" value="1"/>
</dbReference>
<dbReference type="PROSITE" id="PS00211">
    <property type="entry name" value="ABC_TRANSPORTER_1"/>
    <property type="match status" value="1"/>
</dbReference>
<keyword evidence="3" id="KW-1003">Cell membrane</keyword>
<keyword evidence="5" id="KW-0067">ATP-binding</keyword>
<keyword evidence="2" id="KW-0813">Transport</keyword>
<keyword evidence="3" id="KW-0472">Membrane</keyword>
<dbReference type="PANTHER" id="PTHR43776">
    <property type="entry name" value="TRANSPORT ATP-BINDING PROTEIN"/>
    <property type="match status" value="1"/>
</dbReference>
<dbReference type="Proteomes" id="UP000216020">
    <property type="component" value="Unassembled WGS sequence"/>
</dbReference>
<dbReference type="SUPFAM" id="SSF52540">
    <property type="entry name" value="P-loop containing nucleoside triphosphate hydrolases"/>
    <property type="match status" value="1"/>
</dbReference>
<protein>
    <recommendedName>
        <fullName evidence="6">ABC transporter domain-containing protein</fullName>
    </recommendedName>
</protein>
<dbReference type="InterPro" id="IPR013563">
    <property type="entry name" value="Oligopep_ABC_C"/>
</dbReference>
<dbReference type="InterPro" id="IPR050319">
    <property type="entry name" value="ABC_transp_ATP-bind"/>
</dbReference>
<dbReference type="GO" id="GO:0005524">
    <property type="term" value="F:ATP binding"/>
    <property type="evidence" value="ECO:0007669"/>
    <property type="project" value="UniProtKB-KW"/>
</dbReference>
<dbReference type="PANTHER" id="PTHR43776:SF7">
    <property type="entry name" value="D,D-DIPEPTIDE TRANSPORT ATP-BINDING PROTEIN DDPF-RELATED"/>
    <property type="match status" value="1"/>
</dbReference>
<sequence length="361" mass="38991">MNILDIDNLHVCYRTARGTLHAVADVSLHVAPGETLGLVGESGCGKSSLGKAVMRLAHPDSGRIRILGQDITELKLRKLRPLRSQFQMVFQDPGGSLDPRQTVRRILSTPLRLTRPDLTRRAAAKRVDELLERVGLSSAVAERLPHEFSGGQRQRIAIARALAPEPKLVVCDEPVSALDVSLQAQILNLLGDLQSDLGVAYLFISHDLGVVQHLADRVAVMYLGRIVETGPRERIWRQPAHPYTRALIAAAPAITPAEERSAGARRGLLQGDLPDPYAPPQGCGFYTRCPIALPVCAVAPPAWTVLTQGHGVACHAVAAQGDPAASPSRVDGQVINFLRAPTQNLAPVRLETADLTHYSDD</sequence>